<sequence length="91" mass="10412">MLFAHMGMEHSSPKIMMSFNLSFLEIILRLSMATIFAAIIGLDRKEHNHPAGLRTHILVMLRRMHFSVNSRSNLQSSSILCEEFPHFIDGT</sequence>
<keyword evidence="4 7" id="KW-0812">Transmembrane</keyword>
<dbReference type="GO" id="GO:0005886">
    <property type="term" value="C:plasma membrane"/>
    <property type="evidence" value="ECO:0007669"/>
    <property type="project" value="UniProtKB-SubCell"/>
</dbReference>
<dbReference type="PANTHER" id="PTHR33778">
    <property type="entry name" value="PROTEIN MGTC"/>
    <property type="match status" value="1"/>
</dbReference>
<evidence type="ECO:0000256" key="1">
    <source>
        <dbReference type="ARBA" id="ARBA00004651"/>
    </source>
</evidence>
<keyword evidence="5 7" id="KW-1133">Transmembrane helix</keyword>
<dbReference type="PRINTS" id="PR01837">
    <property type="entry name" value="MGTCSAPBPROT"/>
</dbReference>
<proteinExistence type="inferred from homology"/>
<protein>
    <recommendedName>
        <fullName evidence="8">MgtC/SapB/SrpB/YhiD N-terminal domain-containing protein</fullName>
    </recommendedName>
</protein>
<dbReference type="Pfam" id="PF02308">
    <property type="entry name" value="MgtC"/>
    <property type="match status" value="1"/>
</dbReference>
<organism evidence="10">
    <name type="scientific">Lactobacillus helveticus</name>
    <name type="common">Lactobacillus suntoryeus</name>
    <dbReference type="NCBI Taxonomy" id="1587"/>
    <lineage>
        <taxon>Bacteria</taxon>
        <taxon>Bacillati</taxon>
        <taxon>Bacillota</taxon>
        <taxon>Bacilli</taxon>
        <taxon>Lactobacillales</taxon>
        <taxon>Lactobacillaceae</taxon>
        <taxon>Lactobacillus</taxon>
    </lineage>
</organism>
<dbReference type="AlphaFoldDB" id="A0A2X0SV59"/>
<gene>
    <name evidence="10" type="ORF">BDKNPLJD_01580</name>
    <name evidence="9" type="ORF">LHEJCM1062_21600</name>
</gene>
<evidence type="ECO:0000256" key="3">
    <source>
        <dbReference type="ARBA" id="ARBA00022475"/>
    </source>
</evidence>
<dbReference type="Proteomes" id="UP000630086">
    <property type="component" value="Unassembled WGS sequence"/>
</dbReference>
<reference evidence="9" key="2">
    <citation type="submission" date="2020-07" db="EMBL/GenBank/DDBJ databases">
        <title>Draft genome sequence of Lactobacillus helveticus strain JCM 1062.</title>
        <authorList>
            <person name="Endo A."/>
            <person name="Maeno S."/>
            <person name="Kido Y."/>
        </authorList>
    </citation>
    <scope>NUCLEOTIDE SEQUENCE</scope>
    <source>
        <strain evidence="9">JCM 1062</strain>
    </source>
</reference>
<evidence type="ECO:0000256" key="7">
    <source>
        <dbReference type="SAM" id="Phobius"/>
    </source>
</evidence>
<keyword evidence="6 7" id="KW-0472">Membrane</keyword>
<evidence type="ECO:0000313" key="9">
    <source>
        <dbReference type="EMBL" id="GFP14288.1"/>
    </source>
</evidence>
<evidence type="ECO:0000256" key="2">
    <source>
        <dbReference type="ARBA" id="ARBA00009298"/>
    </source>
</evidence>
<dbReference type="InterPro" id="IPR049177">
    <property type="entry name" value="MgtC_SapB_SrpB_YhiD_N"/>
</dbReference>
<keyword evidence="3" id="KW-1003">Cell membrane</keyword>
<evidence type="ECO:0000256" key="5">
    <source>
        <dbReference type="ARBA" id="ARBA00022989"/>
    </source>
</evidence>
<evidence type="ECO:0000256" key="6">
    <source>
        <dbReference type="ARBA" id="ARBA00023136"/>
    </source>
</evidence>
<name>A0A2X0SV59_LACHE</name>
<dbReference type="EMBL" id="BLYV01000450">
    <property type="protein sequence ID" value="GFP14288.1"/>
    <property type="molecule type" value="Genomic_DNA"/>
</dbReference>
<evidence type="ECO:0000259" key="8">
    <source>
        <dbReference type="Pfam" id="PF02308"/>
    </source>
</evidence>
<dbReference type="InterPro" id="IPR003416">
    <property type="entry name" value="MgtC/SapB/SrpB/YhiD_fam"/>
</dbReference>
<feature type="transmembrane region" description="Helical" evidence="7">
    <location>
        <begin position="21"/>
        <end position="42"/>
    </location>
</feature>
<comment type="subcellular location">
    <subcellularLocation>
        <location evidence="1">Cell membrane</location>
        <topology evidence="1">Multi-pass membrane protein</topology>
    </subcellularLocation>
</comment>
<dbReference type="PANTHER" id="PTHR33778:SF1">
    <property type="entry name" value="MAGNESIUM TRANSPORTER YHID-RELATED"/>
    <property type="match status" value="1"/>
</dbReference>
<accession>A0A2X0SV59</accession>
<dbReference type="RefSeq" id="WP_003629787.1">
    <property type="nucleotide sequence ID" value="NZ_BLYU01000027.1"/>
</dbReference>
<evidence type="ECO:0000313" key="10">
    <source>
        <dbReference type="EMBL" id="SPB25687.1"/>
    </source>
</evidence>
<feature type="domain" description="MgtC/SapB/SrpB/YhiD N-terminal" evidence="8">
    <location>
        <begin position="30"/>
        <end position="66"/>
    </location>
</feature>
<evidence type="ECO:0000256" key="4">
    <source>
        <dbReference type="ARBA" id="ARBA00022692"/>
    </source>
</evidence>
<comment type="similarity">
    <text evidence="2">Belongs to the MgtC/SapB family.</text>
</comment>
<reference evidence="10" key="1">
    <citation type="submission" date="2018-01" db="EMBL/GenBank/DDBJ databases">
        <authorList>
            <person name="Gaut B.S."/>
            <person name="Morton B.R."/>
            <person name="Clegg M.T."/>
            <person name="Duvall M.R."/>
        </authorList>
    </citation>
    <scope>NUCLEOTIDE SEQUENCE</scope>
    <source>
        <strain evidence="10">Lactobacillus helveticus</strain>
    </source>
</reference>
<dbReference type="EMBL" id="OGTV01000080">
    <property type="protein sequence ID" value="SPB25687.1"/>
    <property type="molecule type" value="Genomic_DNA"/>
</dbReference>